<dbReference type="AlphaFoldDB" id="A0A0P1GKW8"/>
<proteinExistence type="predicted"/>
<dbReference type="STRING" id="441103.TRN7648_04217"/>
<evidence type="ECO:0000313" key="1">
    <source>
        <dbReference type="EMBL" id="CUH82674.1"/>
    </source>
</evidence>
<dbReference type="InterPro" id="IPR046574">
    <property type="entry name" value="DUF6634"/>
</dbReference>
<organism evidence="1 2">
    <name type="scientific">Tropicibacter naphthalenivorans</name>
    <dbReference type="NCBI Taxonomy" id="441103"/>
    <lineage>
        <taxon>Bacteria</taxon>
        <taxon>Pseudomonadati</taxon>
        <taxon>Pseudomonadota</taxon>
        <taxon>Alphaproteobacteria</taxon>
        <taxon>Rhodobacterales</taxon>
        <taxon>Roseobacteraceae</taxon>
        <taxon>Tropicibacter</taxon>
    </lineage>
</organism>
<dbReference type="RefSeq" id="WP_306345518.1">
    <property type="nucleotide sequence ID" value="NZ_CYSE01000019.1"/>
</dbReference>
<evidence type="ECO:0000313" key="2">
    <source>
        <dbReference type="Proteomes" id="UP000054935"/>
    </source>
</evidence>
<dbReference type="Pfam" id="PF20339">
    <property type="entry name" value="DUF6634"/>
    <property type="match status" value="1"/>
</dbReference>
<sequence>MSPRPEACPGRGRSLYGKMNNIHDHLYYELLMRSVTAFRAALAGPDTDGAEHDTPTIDDYLIVLRGEKMNLHGWATGHPKLGDAYIQTSLLIHVTQDEKWARTLSRWYRLESPRHLDTSQLSPDADLAGYCIPVGLGGFSAPLHLARRLMELRPSDLCRIASEKGFDEVSKTLNDIAKIWPPKV</sequence>
<accession>A0A0P1GKW8</accession>
<reference evidence="1 2" key="1">
    <citation type="submission" date="2015-09" db="EMBL/GenBank/DDBJ databases">
        <authorList>
            <consortium name="Swine Surveillance"/>
        </authorList>
    </citation>
    <scope>NUCLEOTIDE SEQUENCE [LARGE SCALE GENOMIC DNA]</scope>
    <source>
        <strain evidence="1 2">CECT 7648</strain>
    </source>
</reference>
<name>A0A0P1GKW8_9RHOB</name>
<gene>
    <name evidence="1" type="ORF">TRN7648_04217</name>
</gene>
<keyword evidence="2" id="KW-1185">Reference proteome</keyword>
<protein>
    <submittedName>
        <fullName evidence="1">Uncharacterized protein</fullName>
    </submittedName>
</protein>
<dbReference type="EMBL" id="CYSE01000019">
    <property type="protein sequence ID" value="CUH82674.1"/>
    <property type="molecule type" value="Genomic_DNA"/>
</dbReference>
<dbReference type="Proteomes" id="UP000054935">
    <property type="component" value="Unassembled WGS sequence"/>
</dbReference>